<dbReference type="CDD" id="cd09272">
    <property type="entry name" value="RNase_HI_RT_Ty1"/>
    <property type="match status" value="1"/>
</dbReference>
<dbReference type="InterPro" id="IPR057670">
    <property type="entry name" value="SH3_retrovirus"/>
</dbReference>
<feature type="domain" description="Integrase catalytic" evidence="6">
    <location>
        <begin position="299"/>
        <end position="462"/>
    </location>
</feature>
<dbReference type="PANTHER" id="PTHR42648">
    <property type="entry name" value="TRANSPOSASE, PUTATIVE-RELATED"/>
    <property type="match status" value="1"/>
</dbReference>
<dbReference type="Pfam" id="PF25597">
    <property type="entry name" value="SH3_retrovirus"/>
    <property type="match status" value="1"/>
</dbReference>
<dbReference type="SUPFAM" id="SSF56672">
    <property type="entry name" value="DNA/RNA polymerases"/>
    <property type="match status" value="1"/>
</dbReference>
<dbReference type="InterPro" id="IPR001584">
    <property type="entry name" value="Integrase_cat-core"/>
</dbReference>
<dbReference type="GO" id="GO:0004190">
    <property type="term" value="F:aspartic-type endopeptidase activity"/>
    <property type="evidence" value="ECO:0007669"/>
    <property type="project" value="UniProtKB-KW"/>
</dbReference>
<dbReference type="PROSITE" id="PS50994">
    <property type="entry name" value="INTEGRASE"/>
    <property type="match status" value="1"/>
</dbReference>
<dbReference type="GO" id="GO:0006508">
    <property type="term" value="P:proteolysis"/>
    <property type="evidence" value="ECO:0007669"/>
    <property type="project" value="UniProtKB-KW"/>
</dbReference>
<dbReference type="PANTHER" id="PTHR42648:SF26">
    <property type="entry name" value="INTEGRASE CATALYTIC DOMAIN-CONTAINING PROTEIN"/>
    <property type="match status" value="1"/>
</dbReference>
<dbReference type="Proteomes" id="UP000701853">
    <property type="component" value="Chromosome 1"/>
</dbReference>
<sequence length="1015" mass="112605">MPAYRQPPSARGRGRGRAFGSRFQCQLYGKQGHLVDRCYYRFDASYKNAGCRPPQSSQANVCMFGATMPWSNPFATPACSPVNTSSLAAHQPQAYIATPEAVEDNTWYPDSGATHHLIHLPTSLAESTPYKGPGKVYVGNGDALSVLSSGQSSLLTCLRPLLMRSLLLVPGITKNLLSVSKFTKDNQVIFEFLSSQCQIRDMHTGEVLLKGSEQHGLYKLHLTESGASNSSGSAQGLLATSIVPFDVWHCRLEHPCTNILTKALRKCNIPLGVNKSPFHCIACHLGKEHKQPFQKSTTEYTAPLQLVLADVWGPAPVSSNNFRYHVAFTDAYTRYTWLYFLKTKSEVLRVFPHFQSQAERVNGHKLKTLQTDGSGEFQALKRYLALQGIVHRLTCPYTSAQNGLVERKHKQIVETGLSMLAHASIPLVYWSDTFASVVYLFNRLPSHPLNHASPHEKLFKTTPNYNFLRVFGCLCFPNLRPYNNHKLQFRSTPCTFLGYSSSHKRYRCLDSFGKSSSKLLVLSPTLCAQMSNHSPTTSVPSHKSSPLSPISSPHLPPQYTNPSISSSSSSISPQVNSIPDPPTSSPISSNTHPMVTRSKAGVFKLKAYVTVEPSSISDVLTDIHAAISHDSWKAAVYTNRRAVGCKWLFKVKTRADGTVERYKALLVTKGFSQNAGLDYQDTFSPVVRATTIRTVLAISIMKNWSLRQLGFRAAKTDLSLFIRAASDSILLLMVYVDDTVLTGSSTSEIDRVVQLLHTKFALKDMEPFNFFLGITIGRSSKGLVLSQQKYVREILAQTGMSTLAPTSTPMKLVGKLQYLCITRPDLAYCVNKLSQFMNAPREFQLTCYSDVDWVTSVEDRRSTTGYVVYLSSNPIAWCSKKQAVVSRSTFEEKYKSFANCVSELLWIKQLLGEVGVITCQTPVIWCDNTSTVSMAANPTHHAKVKHVEIDHHFVREKVLDGTLQVNYVPSDKQIADALTKPIMPKTFGSVRQALCVLSNDTASALKEQEKKPGEC</sequence>
<evidence type="ECO:0000313" key="7">
    <source>
        <dbReference type="EMBL" id="KAG8502503.1"/>
    </source>
</evidence>
<name>A0A8J5Z4D7_9ROSI</name>
<keyword evidence="8" id="KW-1185">Reference proteome</keyword>
<evidence type="ECO:0000256" key="5">
    <source>
        <dbReference type="SAM" id="MobiDB-lite"/>
    </source>
</evidence>
<dbReference type="InterPro" id="IPR012337">
    <property type="entry name" value="RNaseH-like_sf"/>
</dbReference>
<dbReference type="InterPro" id="IPR025724">
    <property type="entry name" value="GAG-pre-integrase_dom"/>
</dbReference>
<dbReference type="EMBL" id="JAHUZN010000001">
    <property type="protein sequence ID" value="KAG8502503.1"/>
    <property type="molecule type" value="Genomic_DNA"/>
</dbReference>
<reference evidence="7 8" key="1">
    <citation type="journal article" date="2021" name="bioRxiv">
        <title>The Gossypium anomalum genome as a resource for cotton improvement and evolutionary analysis of hybrid incompatibility.</title>
        <authorList>
            <person name="Grover C.E."/>
            <person name="Yuan D."/>
            <person name="Arick M.A."/>
            <person name="Miller E.R."/>
            <person name="Hu G."/>
            <person name="Peterson D.G."/>
            <person name="Wendel J.F."/>
            <person name="Udall J.A."/>
        </authorList>
    </citation>
    <scope>NUCLEOTIDE SEQUENCE [LARGE SCALE GENOMIC DNA]</scope>
    <source>
        <strain evidence="7">JFW-Udall</strain>
        <tissue evidence="7">Leaf</tissue>
    </source>
</reference>
<feature type="region of interest" description="Disordered" evidence="5">
    <location>
        <begin position="532"/>
        <end position="593"/>
    </location>
</feature>
<evidence type="ECO:0000313" key="8">
    <source>
        <dbReference type="Proteomes" id="UP000701853"/>
    </source>
</evidence>
<keyword evidence="4" id="KW-0378">Hydrolase</keyword>
<gene>
    <name evidence="7" type="ORF">CXB51_000098</name>
</gene>
<dbReference type="InterPro" id="IPR036397">
    <property type="entry name" value="RNaseH_sf"/>
</dbReference>
<dbReference type="GO" id="GO:0003676">
    <property type="term" value="F:nucleic acid binding"/>
    <property type="evidence" value="ECO:0007669"/>
    <property type="project" value="InterPro"/>
</dbReference>
<dbReference type="InterPro" id="IPR054722">
    <property type="entry name" value="PolX-like_BBD"/>
</dbReference>
<evidence type="ECO:0000256" key="1">
    <source>
        <dbReference type="ARBA" id="ARBA00022670"/>
    </source>
</evidence>
<dbReference type="Pfam" id="PF22936">
    <property type="entry name" value="Pol_BBD"/>
    <property type="match status" value="1"/>
</dbReference>
<evidence type="ECO:0000256" key="2">
    <source>
        <dbReference type="ARBA" id="ARBA00022723"/>
    </source>
</evidence>
<dbReference type="Pfam" id="PF13976">
    <property type="entry name" value="gag_pre-integrs"/>
    <property type="match status" value="1"/>
</dbReference>
<dbReference type="Pfam" id="PF07727">
    <property type="entry name" value="RVT_2"/>
    <property type="match status" value="1"/>
</dbReference>
<evidence type="ECO:0000256" key="4">
    <source>
        <dbReference type="ARBA" id="ARBA00022801"/>
    </source>
</evidence>
<dbReference type="GO" id="GO:0015074">
    <property type="term" value="P:DNA integration"/>
    <property type="evidence" value="ECO:0007669"/>
    <property type="project" value="InterPro"/>
</dbReference>
<proteinExistence type="predicted"/>
<accession>A0A8J5Z4D7</accession>
<dbReference type="GO" id="GO:0046872">
    <property type="term" value="F:metal ion binding"/>
    <property type="evidence" value="ECO:0007669"/>
    <property type="project" value="UniProtKB-KW"/>
</dbReference>
<organism evidence="7 8">
    <name type="scientific">Gossypium anomalum</name>
    <dbReference type="NCBI Taxonomy" id="47600"/>
    <lineage>
        <taxon>Eukaryota</taxon>
        <taxon>Viridiplantae</taxon>
        <taxon>Streptophyta</taxon>
        <taxon>Embryophyta</taxon>
        <taxon>Tracheophyta</taxon>
        <taxon>Spermatophyta</taxon>
        <taxon>Magnoliopsida</taxon>
        <taxon>eudicotyledons</taxon>
        <taxon>Gunneridae</taxon>
        <taxon>Pentapetalae</taxon>
        <taxon>rosids</taxon>
        <taxon>malvids</taxon>
        <taxon>Malvales</taxon>
        <taxon>Malvaceae</taxon>
        <taxon>Malvoideae</taxon>
        <taxon>Gossypium</taxon>
    </lineage>
</organism>
<dbReference type="Gene3D" id="3.30.420.10">
    <property type="entry name" value="Ribonuclease H-like superfamily/Ribonuclease H"/>
    <property type="match status" value="1"/>
</dbReference>
<protein>
    <recommendedName>
        <fullName evidence="6">Integrase catalytic domain-containing protein</fullName>
    </recommendedName>
</protein>
<keyword evidence="1" id="KW-0645">Protease</keyword>
<comment type="caution">
    <text evidence="7">The sequence shown here is derived from an EMBL/GenBank/DDBJ whole genome shotgun (WGS) entry which is preliminary data.</text>
</comment>
<evidence type="ECO:0000256" key="3">
    <source>
        <dbReference type="ARBA" id="ARBA00022750"/>
    </source>
</evidence>
<feature type="compositionally biased region" description="Low complexity" evidence="5">
    <location>
        <begin position="563"/>
        <end position="578"/>
    </location>
</feature>
<evidence type="ECO:0000259" key="6">
    <source>
        <dbReference type="PROSITE" id="PS50994"/>
    </source>
</evidence>
<dbReference type="InterPro" id="IPR043502">
    <property type="entry name" value="DNA/RNA_pol_sf"/>
</dbReference>
<keyword evidence="3" id="KW-0064">Aspartyl protease</keyword>
<dbReference type="InterPro" id="IPR039537">
    <property type="entry name" value="Retrotran_Ty1/copia-like"/>
</dbReference>
<dbReference type="SUPFAM" id="SSF53098">
    <property type="entry name" value="Ribonuclease H-like"/>
    <property type="match status" value="1"/>
</dbReference>
<feature type="compositionally biased region" description="Low complexity" evidence="5">
    <location>
        <begin position="540"/>
        <end position="553"/>
    </location>
</feature>
<keyword evidence="2" id="KW-0479">Metal-binding</keyword>
<dbReference type="InterPro" id="IPR013103">
    <property type="entry name" value="RVT_2"/>
</dbReference>
<dbReference type="AlphaFoldDB" id="A0A8J5Z4D7"/>